<protein>
    <recommendedName>
        <fullName evidence="8">Pirin N-terminal domain-containing protein</fullName>
    </recommendedName>
</protein>
<evidence type="ECO:0000259" key="5">
    <source>
        <dbReference type="Pfam" id="PF17954"/>
    </source>
</evidence>
<evidence type="ECO:0000256" key="2">
    <source>
        <dbReference type="PIRSR" id="PIRSR006232-1"/>
    </source>
</evidence>
<evidence type="ECO:0000256" key="1">
    <source>
        <dbReference type="ARBA" id="ARBA00008416"/>
    </source>
</evidence>
<dbReference type="InterPro" id="IPR041602">
    <property type="entry name" value="Quercetinase_C"/>
</dbReference>
<feature type="binding site" evidence="2">
    <location>
        <position position="57"/>
    </location>
    <ligand>
        <name>Fe cation</name>
        <dbReference type="ChEBI" id="CHEBI:24875"/>
    </ligand>
</feature>
<dbReference type="InterPro" id="IPR011051">
    <property type="entry name" value="RmlC_Cupin_sf"/>
</dbReference>
<feature type="domain" description="Quercetin 2,3-dioxygenase C-terminal cupin" evidence="5">
    <location>
        <begin position="146"/>
        <end position="230"/>
    </location>
</feature>
<dbReference type="CDD" id="cd20311">
    <property type="entry name" value="cupin_Yhhw_C"/>
    <property type="match status" value="1"/>
</dbReference>
<dbReference type="Pfam" id="PF02678">
    <property type="entry name" value="Pirin"/>
    <property type="match status" value="1"/>
</dbReference>
<comment type="cofactor">
    <cofactor evidence="2">
        <name>Fe cation</name>
        <dbReference type="ChEBI" id="CHEBI:24875"/>
    </cofactor>
    <text evidence="2">Binds 1 Fe cation per subunit.</text>
</comment>
<dbReference type="PANTHER" id="PTHR43212:SF3">
    <property type="entry name" value="QUERCETIN 2,3-DIOXYGENASE"/>
    <property type="match status" value="1"/>
</dbReference>
<dbReference type="SUPFAM" id="SSF51182">
    <property type="entry name" value="RmlC-like cupins"/>
    <property type="match status" value="1"/>
</dbReference>
<evidence type="ECO:0000313" key="7">
    <source>
        <dbReference type="Proteomes" id="UP000464378"/>
    </source>
</evidence>
<dbReference type="InterPro" id="IPR014710">
    <property type="entry name" value="RmlC-like_jellyroll"/>
</dbReference>
<dbReference type="KEGG" id="tim:GMBLW1_04570"/>
<dbReference type="Proteomes" id="UP000464378">
    <property type="component" value="Chromosome"/>
</dbReference>
<dbReference type="FunCoup" id="A0A6C2YQX7">
    <property type="interactions" value="77"/>
</dbReference>
<keyword evidence="7" id="KW-1185">Reference proteome</keyword>
<feature type="binding site" evidence="2">
    <location>
        <position position="103"/>
    </location>
    <ligand>
        <name>Fe cation</name>
        <dbReference type="ChEBI" id="CHEBI:24875"/>
    </ligand>
</feature>
<evidence type="ECO:0000313" key="6">
    <source>
        <dbReference type="EMBL" id="VIP03503.1"/>
    </source>
</evidence>
<gene>
    <name evidence="6" type="ORF">GMBLW1_04570</name>
</gene>
<evidence type="ECO:0008006" key="8">
    <source>
        <dbReference type="Google" id="ProtNLM"/>
    </source>
</evidence>
<feature type="binding site" evidence="2">
    <location>
        <position position="59"/>
    </location>
    <ligand>
        <name>Fe cation</name>
        <dbReference type="ChEBI" id="CHEBI:24875"/>
    </ligand>
</feature>
<accession>A0A6C2YQX7</accession>
<reference evidence="6" key="1">
    <citation type="submission" date="2019-04" db="EMBL/GenBank/DDBJ databases">
        <authorList>
            <consortium name="Science for Life Laboratories"/>
        </authorList>
    </citation>
    <scope>NUCLEOTIDE SEQUENCE</scope>
    <source>
        <strain evidence="6">MBLW1</strain>
    </source>
</reference>
<dbReference type="Pfam" id="PF17954">
    <property type="entry name" value="Pirin_C_2"/>
    <property type="match status" value="1"/>
</dbReference>
<keyword evidence="6" id="KW-0560">Oxidoreductase</keyword>
<keyword evidence="6" id="KW-0223">Dioxygenase</keyword>
<dbReference type="PIRSF" id="PIRSF006232">
    <property type="entry name" value="Pirin"/>
    <property type="match status" value="1"/>
</dbReference>
<dbReference type="InParanoid" id="A0A6C2YQX7"/>
<evidence type="ECO:0000256" key="3">
    <source>
        <dbReference type="RuleBase" id="RU003457"/>
    </source>
</evidence>
<dbReference type="AlphaFoldDB" id="A0A6C2YQX7"/>
<dbReference type="GO" id="GO:0046872">
    <property type="term" value="F:metal ion binding"/>
    <property type="evidence" value="ECO:0007669"/>
    <property type="project" value="UniProtKB-KW"/>
</dbReference>
<sequence>MLMFHHRDRRGAFDHGWLKTYHSFSFGEFYDPNRMRFRTLRVMNEDYVLPGQGFGMHPHRDMEILTYVISGSIEHRDSLGSRGVISAGEWQRMTAGSGILHSEYNPSSEEQLHLYQIWLLPNQKGLPPSYEQRVFAPLEQTGWRWIASIDGRNDSLKIHQDSSLLRGRIDAGQTLHHPLAAGRGAWVQAVAGDLVVNGQRLLPGDGLAVEDESQLELVATVDSEVLAFDLA</sequence>
<dbReference type="InterPro" id="IPR012093">
    <property type="entry name" value="Pirin"/>
</dbReference>
<dbReference type="EMBL" id="LR586016">
    <property type="protein sequence ID" value="VIP03503.1"/>
    <property type="molecule type" value="Genomic_DNA"/>
</dbReference>
<name>A0A6C2YQX7_9BACT</name>
<dbReference type="CDD" id="cd02910">
    <property type="entry name" value="cupin_Yhhw_N"/>
    <property type="match status" value="1"/>
</dbReference>
<dbReference type="InterPro" id="IPR003829">
    <property type="entry name" value="Pirin_N_dom"/>
</dbReference>
<feature type="domain" description="Pirin N-terminal" evidence="4">
    <location>
        <begin position="9"/>
        <end position="119"/>
    </location>
</feature>
<organism evidence="6">
    <name type="scientific">Tuwongella immobilis</name>
    <dbReference type="NCBI Taxonomy" id="692036"/>
    <lineage>
        <taxon>Bacteria</taxon>
        <taxon>Pseudomonadati</taxon>
        <taxon>Planctomycetota</taxon>
        <taxon>Planctomycetia</taxon>
        <taxon>Gemmatales</taxon>
        <taxon>Gemmataceae</taxon>
        <taxon>Tuwongella</taxon>
    </lineage>
</organism>
<comment type="similarity">
    <text evidence="1 3">Belongs to the pirin family.</text>
</comment>
<keyword evidence="2" id="KW-0408">Iron</keyword>
<feature type="binding site" evidence="2">
    <location>
        <position position="101"/>
    </location>
    <ligand>
        <name>Fe cation</name>
        <dbReference type="ChEBI" id="CHEBI:24875"/>
    </ligand>
</feature>
<dbReference type="RefSeq" id="WP_162658613.1">
    <property type="nucleotide sequence ID" value="NZ_LR593887.1"/>
</dbReference>
<dbReference type="Gene3D" id="2.60.120.10">
    <property type="entry name" value="Jelly Rolls"/>
    <property type="match status" value="2"/>
</dbReference>
<dbReference type="GO" id="GO:0051213">
    <property type="term" value="F:dioxygenase activity"/>
    <property type="evidence" value="ECO:0007669"/>
    <property type="project" value="UniProtKB-KW"/>
</dbReference>
<proteinExistence type="inferred from homology"/>
<dbReference type="EMBL" id="LR593887">
    <property type="protein sequence ID" value="VTS04374.1"/>
    <property type="molecule type" value="Genomic_DNA"/>
</dbReference>
<dbReference type="PANTHER" id="PTHR43212">
    <property type="entry name" value="QUERCETIN 2,3-DIOXYGENASE"/>
    <property type="match status" value="1"/>
</dbReference>
<evidence type="ECO:0000259" key="4">
    <source>
        <dbReference type="Pfam" id="PF02678"/>
    </source>
</evidence>
<keyword evidence="2" id="KW-0479">Metal-binding</keyword>